<dbReference type="NCBIfam" id="NF038153">
    <property type="entry name" value="lant_leader_L1a"/>
    <property type="match status" value="1"/>
</dbReference>
<keyword evidence="2" id="KW-1185">Reference proteome</keyword>
<dbReference type="InterPro" id="IPR058238">
    <property type="entry name" value="Lant_leader_dom"/>
</dbReference>
<organism evidence="1 2">
    <name type="scientific">Chitinophaga nivalis</name>
    <dbReference type="NCBI Taxonomy" id="2991709"/>
    <lineage>
        <taxon>Bacteria</taxon>
        <taxon>Pseudomonadati</taxon>
        <taxon>Bacteroidota</taxon>
        <taxon>Chitinophagia</taxon>
        <taxon>Chitinophagales</taxon>
        <taxon>Chitinophagaceae</taxon>
        <taxon>Chitinophaga</taxon>
    </lineage>
</organism>
<evidence type="ECO:0000313" key="2">
    <source>
        <dbReference type="Proteomes" id="UP001207742"/>
    </source>
</evidence>
<sequence>MKKKKIVLDRKLLLSKATIANLGKSQQTALAGGTGPSEMCSYGITCFGGGDTCATFQQGSPDCRFCN</sequence>
<dbReference type="Proteomes" id="UP001207742">
    <property type="component" value="Unassembled WGS sequence"/>
</dbReference>
<evidence type="ECO:0000313" key="1">
    <source>
        <dbReference type="EMBL" id="MCW3484755.1"/>
    </source>
</evidence>
<protein>
    <submittedName>
        <fullName evidence="1">Class I lanthipeptide</fullName>
    </submittedName>
</protein>
<proteinExistence type="predicted"/>
<gene>
    <name evidence="1" type="ORF">OL497_12660</name>
</gene>
<comment type="caution">
    <text evidence="1">The sequence shown here is derived from an EMBL/GenBank/DDBJ whole genome shotgun (WGS) entry which is preliminary data.</text>
</comment>
<dbReference type="RefSeq" id="WP_264730604.1">
    <property type="nucleotide sequence ID" value="NZ_JAPDNR010000001.1"/>
</dbReference>
<reference evidence="1 2" key="1">
    <citation type="submission" date="2022-10" db="EMBL/GenBank/DDBJ databases">
        <title>Chitinophaga nivalis PC15 sp. nov., isolated from Pyeongchang county, South Korea.</title>
        <authorList>
            <person name="Trinh H.N."/>
        </authorList>
    </citation>
    <scope>NUCLEOTIDE SEQUENCE [LARGE SCALE GENOMIC DNA]</scope>
    <source>
        <strain evidence="1 2">PC14</strain>
    </source>
</reference>
<dbReference type="EMBL" id="JAPDNS010000001">
    <property type="protein sequence ID" value="MCW3484755.1"/>
    <property type="molecule type" value="Genomic_DNA"/>
</dbReference>
<accession>A0ABT3ILB4</accession>
<name>A0ABT3ILB4_9BACT</name>